<evidence type="ECO:0000259" key="3">
    <source>
        <dbReference type="Pfam" id="PF22691"/>
    </source>
</evidence>
<proteinExistence type="predicted"/>
<keyword evidence="1" id="KW-0414">Isoprene biosynthesis</keyword>
<accession>A0A8T3YJY4</accession>
<gene>
    <name evidence="4" type="ORF">HY544_05045</name>
</gene>
<organism evidence="4 5">
    <name type="scientific">Candidatus Iainarchaeum sp</name>
    <dbReference type="NCBI Taxonomy" id="3101447"/>
    <lineage>
        <taxon>Archaea</taxon>
        <taxon>Candidatus Iainarchaeota</taxon>
        <taxon>Candidatus Iainarchaeia</taxon>
        <taxon>Candidatus Iainarchaeales</taxon>
        <taxon>Candidatus Iainarchaeaceae</taxon>
        <taxon>Candidatus Iainarchaeum</taxon>
    </lineage>
</organism>
<dbReference type="Proteomes" id="UP000732298">
    <property type="component" value="Unassembled WGS sequence"/>
</dbReference>
<comment type="caution">
    <text evidence="4">The sequence shown here is derived from an EMBL/GenBank/DDBJ whole genome shotgun (WGS) entry which is preliminary data.</text>
</comment>
<protein>
    <submittedName>
        <fullName evidence="4">Thiolase domain-containing protein</fullName>
    </submittedName>
</protein>
<name>A0A8T3YJY4_9ARCH</name>
<dbReference type="SUPFAM" id="SSF53901">
    <property type="entry name" value="Thiolase-like"/>
    <property type="match status" value="1"/>
</dbReference>
<sequence length="388" mass="40760">MRSVSIVGAGLTRFSEHWSLSFKELIAEAGVKAIHDSGLARKDIQAVYGGCMASGRFIGQEHIGALIADQLGLNPIPATRLEAACASGGVALRNGYMAVASGMHDIVAVGGIEKMTEVSTEDAGFALGGAGDQETELFMGASFPALYALMARAHMQKFGTTEEQLAAVAVKNHKNAEHNEYAQFRNEITIDQVMNSGYIASPLKLLDCSPISDGAAAVILCAADVAKKMKMADKAVEIIASAQTSDTLALAQRKNLWETASAKIAAEQAYKQAGIKPSDVSFAEVHDCFTIAEIMAIEALGFCKQGEGGKFTEQGNTRIGGKIPVNTSGGLKACGHPVGATGIKQAIEAYWQLNNMAGKRQVKGAEIGLTHNVGGSGATAVIHLYRKM</sequence>
<evidence type="ECO:0000313" key="4">
    <source>
        <dbReference type="EMBL" id="MBI4210844.1"/>
    </source>
</evidence>
<dbReference type="GO" id="GO:0008299">
    <property type="term" value="P:isoprenoid biosynthetic process"/>
    <property type="evidence" value="ECO:0007669"/>
    <property type="project" value="UniProtKB-KW"/>
</dbReference>
<feature type="domain" description="Thiolase N-terminal" evidence="2">
    <location>
        <begin position="4"/>
        <end position="223"/>
    </location>
</feature>
<dbReference type="Gene3D" id="3.40.47.10">
    <property type="match status" value="1"/>
</dbReference>
<dbReference type="InterPro" id="IPR055140">
    <property type="entry name" value="Thiolase_C_2"/>
</dbReference>
<dbReference type="Pfam" id="PF22691">
    <property type="entry name" value="Thiolase_C_1"/>
    <property type="match status" value="1"/>
</dbReference>
<evidence type="ECO:0000313" key="5">
    <source>
        <dbReference type="Proteomes" id="UP000732298"/>
    </source>
</evidence>
<dbReference type="InterPro" id="IPR016039">
    <property type="entry name" value="Thiolase-like"/>
</dbReference>
<evidence type="ECO:0000256" key="1">
    <source>
        <dbReference type="ARBA" id="ARBA00023229"/>
    </source>
</evidence>
<dbReference type="InterPro" id="IPR002155">
    <property type="entry name" value="Thiolase"/>
</dbReference>
<dbReference type="EMBL" id="JACQPB010000044">
    <property type="protein sequence ID" value="MBI4210844.1"/>
    <property type="molecule type" value="Genomic_DNA"/>
</dbReference>
<dbReference type="Pfam" id="PF00108">
    <property type="entry name" value="Thiolase_N"/>
    <property type="match status" value="1"/>
</dbReference>
<dbReference type="PIRSF" id="PIRSF000429">
    <property type="entry name" value="Ac-CoA_Ac_transf"/>
    <property type="match status" value="1"/>
</dbReference>
<dbReference type="InterPro" id="IPR020616">
    <property type="entry name" value="Thiolase_N"/>
</dbReference>
<dbReference type="AlphaFoldDB" id="A0A8T3YJY4"/>
<dbReference type="GO" id="GO:0016747">
    <property type="term" value="F:acyltransferase activity, transferring groups other than amino-acyl groups"/>
    <property type="evidence" value="ECO:0007669"/>
    <property type="project" value="InterPro"/>
</dbReference>
<dbReference type="NCBIfam" id="NF004720">
    <property type="entry name" value="PRK06064.1"/>
    <property type="match status" value="1"/>
</dbReference>
<dbReference type="PANTHER" id="PTHR42870:SF6">
    <property type="entry name" value="ACETYL-COA C-ACYLTRANSFERASE"/>
    <property type="match status" value="1"/>
</dbReference>
<feature type="domain" description="Thiolase C-terminal" evidence="3">
    <location>
        <begin position="242"/>
        <end position="385"/>
    </location>
</feature>
<dbReference type="PANTHER" id="PTHR42870">
    <property type="entry name" value="ACETYL-COA C-ACETYLTRANSFERASE"/>
    <property type="match status" value="1"/>
</dbReference>
<evidence type="ECO:0000259" key="2">
    <source>
        <dbReference type="Pfam" id="PF00108"/>
    </source>
</evidence>
<dbReference type="CDD" id="cd00829">
    <property type="entry name" value="SCP-x_thiolase"/>
    <property type="match status" value="1"/>
</dbReference>
<reference evidence="4" key="1">
    <citation type="submission" date="2020-07" db="EMBL/GenBank/DDBJ databases">
        <title>Huge and variable diversity of episymbiotic CPR bacteria and DPANN archaea in groundwater ecosystems.</title>
        <authorList>
            <person name="He C.Y."/>
            <person name="Keren R."/>
            <person name="Whittaker M."/>
            <person name="Farag I.F."/>
            <person name="Doudna J."/>
            <person name="Cate J.H.D."/>
            <person name="Banfield J.F."/>
        </authorList>
    </citation>
    <scope>NUCLEOTIDE SEQUENCE</scope>
    <source>
        <strain evidence="4">NC_groundwater_1296_Ag_S-0.2um_52_80</strain>
    </source>
</reference>